<keyword evidence="3" id="KW-1185">Reference proteome</keyword>
<accession>L8GLG8</accession>
<reference evidence="2 3" key="1">
    <citation type="journal article" date="2013" name="Genome Biol.">
        <title>Genome of Acanthamoeba castellanii highlights extensive lateral gene transfer and early evolution of tyrosine kinase signaling.</title>
        <authorList>
            <person name="Clarke M."/>
            <person name="Lohan A.J."/>
            <person name="Liu B."/>
            <person name="Lagkouvardos I."/>
            <person name="Roy S."/>
            <person name="Zafar N."/>
            <person name="Bertelli C."/>
            <person name="Schilde C."/>
            <person name="Kianianmomeni A."/>
            <person name="Burglin T.R."/>
            <person name="Frech C."/>
            <person name="Turcotte B."/>
            <person name="Kopec K.O."/>
            <person name="Synnott J.M."/>
            <person name="Choo C."/>
            <person name="Paponov I."/>
            <person name="Finkler A."/>
            <person name="Soon Heng Tan C."/>
            <person name="Hutchins A.P."/>
            <person name="Weinmeier T."/>
            <person name="Rattei T."/>
            <person name="Chu J.S."/>
            <person name="Gimenez G."/>
            <person name="Irimia M."/>
            <person name="Rigden D.J."/>
            <person name="Fitzpatrick D.A."/>
            <person name="Lorenzo-Morales J."/>
            <person name="Bateman A."/>
            <person name="Chiu C.H."/>
            <person name="Tang P."/>
            <person name="Hegemann P."/>
            <person name="Fromm H."/>
            <person name="Raoult D."/>
            <person name="Greub G."/>
            <person name="Miranda-Saavedra D."/>
            <person name="Chen N."/>
            <person name="Nash P."/>
            <person name="Ginger M.L."/>
            <person name="Horn M."/>
            <person name="Schaap P."/>
            <person name="Caler L."/>
            <person name="Loftus B."/>
        </authorList>
    </citation>
    <scope>NUCLEOTIDE SEQUENCE [LARGE SCALE GENOMIC DNA]</scope>
    <source>
        <strain evidence="2 3">Neff</strain>
    </source>
</reference>
<dbReference type="AlphaFoldDB" id="L8GLG8"/>
<evidence type="ECO:0000313" key="2">
    <source>
        <dbReference type="EMBL" id="ELR13920.1"/>
    </source>
</evidence>
<evidence type="ECO:0000256" key="1">
    <source>
        <dbReference type="SAM" id="MobiDB-lite"/>
    </source>
</evidence>
<feature type="region of interest" description="Disordered" evidence="1">
    <location>
        <begin position="80"/>
        <end position="107"/>
    </location>
</feature>
<dbReference type="EMBL" id="KB008073">
    <property type="protein sequence ID" value="ELR13920.1"/>
    <property type="molecule type" value="Genomic_DNA"/>
</dbReference>
<gene>
    <name evidence="2" type="ORF">ACA1_364470</name>
</gene>
<protein>
    <submittedName>
        <fullName evidence="2">Uncharacterized protein</fullName>
    </submittedName>
</protein>
<dbReference type="KEGG" id="acan:ACA1_364470"/>
<organism evidence="2 3">
    <name type="scientific">Acanthamoeba castellanii (strain ATCC 30010 / Neff)</name>
    <dbReference type="NCBI Taxonomy" id="1257118"/>
    <lineage>
        <taxon>Eukaryota</taxon>
        <taxon>Amoebozoa</taxon>
        <taxon>Discosea</taxon>
        <taxon>Longamoebia</taxon>
        <taxon>Centramoebida</taxon>
        <taxon>Acanthamoebidae</taxon>
        <taxon>Acanthamoeba</taxon>
    </lineage>
</organism>
<evidence type="ECO:0000313" key="3">
    <source>
        <dbReference type="Proteomes" id="UP000011083"/>
    </source>
</evidence>
<sequence>MFDAHYANLVCSNSWINREFKEKPFKPGRKKLTNKELESQRQVHANTQRELKALVERGRMAITTLRERELLARTSRQIAAEEERAAANKAADEQKHAQQAREQKRLQMESLEAERALNHQITGLVGLCTQLVQEHAQPMGVVPPEDVG</sequence>
<dbReference type="Proteomes" id="UP000011083">
    <property type="component" value="Unassembled WGS sequence"/>
</dbReference>
<name>L8GLG8_ACACF</name>
<dbReference type="GeneID" id="14914537"/>
<dbReference type="RefSeq" id="XP_004335933.1">
    <property type="nucleotide sequence ID" value="XM_004335885.1"/>
</dbReference>
<proteinExistence type="predicted"/>
<dbReference type="VEuPathDB" id="AmoebaDB:ACA1_364470"/>